<evidence type="ECO:0000313" key="3">
    <source>
        <dbReference type="Proteomes" id="UP001430953"/>
    </source>
</evidence>
<organism evidence="2 3">
    <name type="scientific">Cardiocondyla obscurior</name>
    <dbReference type="NCBI Taxonomy" id="286306"/>
    <lineage>
        <taxon>Eukaryota</taxon>
        <taxon>Metazoa</taxon>
        <taxon>Ecdysozoa</taxon>
        <taxon>Arthropoda</taxon>
        <taxon>Hexapoda</taxon>
        <taxon>Insecta</taxon>
        <taxon>Pterygota</taxon>
        <taxon>Neoptera</taxon>
        <taxon>Endopterygota</taxon>
        <taxon>Hymenoptera</taxon>
        <taxon>Apocrita</taxon>
        <taxon>Aculeata</taxon>
        <taxon>Formicoidea</taxon>
        <taxon>Formicidae</taxon>
        <taxon>Myrmicinae</taxon>
        <taxon>Cardiocondyla</taxon>
    </lineage>
</organism>
<keyword evidence="3" id="KW-1185">Reference proteome</keyword>
<sequence length="104" mass="12142">MVRDTVIRNVCIPCIWKIKSDHLAYGEVPGKRLFLCLPSSTHDYYNALQNYLPPRSSLRIKNTYDIILNLLLNNCIILIGVSIVYIYSATIYIYIYMFFLLKNC</sequence>
<dbReference type="EMBL" id="JADYXP020000006">
    <property type="protein sequence ID" value="KAL0121536.1"/>
    <property type="molecule type" value="Genomic_DNA"/>
</dbReference>
<comment type="caution">
    <text evidence="2">The sequence shown here is derived from an EMBL/GenBank/DDBJ whole genome shotgun (WGS) entry which is preliminary data.</text>
</comment>
<accession>A0AAW2FZS4</accession>
<proteinExistence type="predicted"/>
<keyword evidence="1" id="KW-0472">Membrane</keyword>
<evidence type="ECO:0000313" key="2">
    <source>
        <dbReference type="EMBL" id="KAL0121536.1"/>
    </source>
</evidence>
<reference evidence="2 3" key="1">
    <citation type="submission" date="2023-03" db="EMBL/GenBank/DDBJ databases">
        <title>High recombination rates correlate with genetic variation in Cardiocondyla obscurior ants.</title>
        <authorList>
            <person name="Errbii M."/>
        </authorList>
    </citation>
    <scope>NUCLEOTIDE SEQUENCE [LARGE SCALE GENOMIC DNA]</scope>
    <source>
        <strain evidence="2">Alpha-2009</strain>
        <tissue evidence="2">Whole body</tissue>
    </source>
</reference>
<feature type="transmembrane region" description="Helical" evidence="1">
    <location>
        <begin position="66"/>
        <end position="99"/>
    </location>
</feature>
<keyword evidence="1" id="KW-0812">Transmembrane</keyword>
<protein>
    <submittedName>
        <fullName evidence="2">Uncharacterized protein</fullName>
    </submittedName>
</protein>
<name>A0AAW2FZS4_9HYME</name>
<gene>
    <name evidence="2" type="ORF">PUN28_006801</name>
</gene>
<evidence type="ECO:0000256" key="1">
    <source>
        <dbReference type="SAM" id="Phobius"/>
    </source>
</evidence>
<dbReference type="Proteomes" id="UP001430953">
    <property type="component" value="Unassembled WGS sequence"/>
</dbReference>
<dbReference type="AlphaFoldDB" id="A0AAW2FZS4"/>
<keyword evidence="1" id="KW-1133">Transmembrane helix</keyword>